<proteinExistence type="predicted"/>
<evidence type="ECO:0000313" key="1">
    <source>
        <dbReference type="EMBL" id="RHN67039.1"/>
    </source>
</evidence>
<name>A0A396IN30_MEDTR</name>
<dbReference type="AlphaFoldDB" id="A0A396IN30"/>
<dbReference type="Gramene" id="rna15171">
    <property type="protein sequence ID" value="RHN67039.1"/>
    <property type="gene ID" value="gene15171"/>
</dbReference>
<sequence>MEVCVQPGFSPNLVDTLTFENVCDDGSKAKTRKVDKFYVDVPYENSVHDLRADQDIYADGSSSLPPKHNTLVPSISVEDCRHVMEEYNCGSIIHKYKHLEKDGKNKVCLAETQGESCSDAIRNEVSLSSSEFGEFISSNMDGEIAGFCDEDEIKSPFYDRNDVNDINGESVDPFTLDMVFDLENRIEKLERVVSKLKEARFGQKVENI</sequence>
<organism evidence="1">
    <name type="scientific">Medicago truncatula</name>
    <name type="common">Barrel medic</name>
    <name type="synonym">Medicago tribuloides</name>
    <dbReference type="NCBI Taxonomy" id="3880"/>
    <lineage>
        <taxon>Eukaryota</taxon>
        <taxon>Viridiplantae</taxon>
        <taxon>Streptophyta</taxon>
        <taxon>Embryophyta</taxon>
        <taxon>Tracheophyta</taxon>
        <taxon>Spermatophyta</taxon>
        <taxon>Magnoliopsida</taxon>
        <taxon>eudicotyledons</taxon>
        <taxon>Gunneridae</taxon>
        <taxon>Pentapetalae</taxon>
        <taxon>rosids</taxon>
        <taxon>fabids</taxon>
        <taxon>Fabales</taxon>
        <taxon>Fabaceae</taxon>
        <taxon>Papilionoideae</taxon>
        <taxon>50 kb inversion clade</taxon>
        <taxon>NPAAA clade</taxon>
        <taxon>Hologalegina</taxon>
        <taxon>IRL clade</taxon>
        <taxon>Trifolieae</taxon>
        <taxon>Medicago</taxon>
    </lineage>
</organism>
<comment type="caution">
    <text evidence="1">The sequence shown here is derived from an EMBL/GenBank/DDBJ whole genome shotgun (WGS) entry which is preliminary data.</text>
</comment>
<accession>A0A396IN30</accession>
<dbReference type="Proteomes" id="UP000265566">
    <property type="component" value="Chromosome 3"/>
</dbReference>
<gene>
    <name evidence="1" type="ORF">MtrunA17_Chr3g0098341</name>
</gene>
<reference evidence="1" key="1">
    <citation type="journal article" date="2018" name="Nat. Plants">
        <title>Whole-genome landscape of Medicago truncatula symbiotic genes.</title>
        <authorList>
            <person name="Pecrix Y."/>
            <person name="Gamas P."/>
            <person name="Carrere S."/>
        </authorList>
    </citation>
    <scope>NUCLEOTIDE SEQUENCE</scope>
    <source>
        <tissue evidence="1">Leaves</tissue>
    </source>
</reference>
<protein>
    <submittedName>
        <fullName evidence="1">Uncharacterized protein</fullName>
    </submittedName>
</protein>
<dbReference type="EMBL" id="PSQE01000003">
    <property type="protein sequence ID" value="RHN67039.1"/>
    <property type="molecule type" value="Genomic_DNA"/>
</dbReference>